<evidence type="ECO:0000256" key="5">
    <source>
        <dbReference type="ARBA" id="ARBA00023136"/>
    </source>
</evidence>
<feature type="transmembrane region" description="Helical" evidence="6">
    <location>
        <begin position="554"/>
        <end position="571"/>
    </location>
</feature>
<dbReference type="InterPro" id="IPR052159">
    <property type="entry name" value="Competence_DNA_uptake"/>
</dbReference>
<dbReference type="PATRIC" id="fig|38307.3.peg.1507"/>
<evidence type="ECO:0000256" key="3">
    <source>
        <dbReference type="ARBA" id="ARBA00022692"/>
    </source>
</evidence>
<keyword evidence="5 6" id="KW-0472">Membrane</keyword>
<protein>
    <submittedName>
        <fullName evidence="9">Transporter</fullName>
    </submittedName>
</protein>
<feature type="domain" description="ComEC/Rec2-related protein" evidence="7">
    <location>
        <begin position="268"/>
        <end position="551"/>
    </location>
</feature>
<organism evidence="9 10">
    <name type="scientific">Gluconobacter cerinus</name>
    <dbReference type="NCBI Taxonomy" id="38307"/>
    <lineage>
        <taxon>Bacteria</taxon>
        <taxon>Pseudomonadati</taxon>
        <taxon>Pseudomonadota</taxon>
        <taxon>Alphaproteobacteria</taxon>
        <taxon>Acetobacterales</taxon>
        <taxon>Acetobacteraceae</taxon>
        <taxon>Gluconobacter</taxon>
    </lineage>
</organism>
<accession>A0A1B6VKT3</accession>
<feature type="transmembrane region" description="Helical" evidence="6">
    <location>
        <begin position="44"/>
        <end position="62"/>
    </location>
</feature>
<feature type="transmembrane region" description="Helical" evidence="6">
    <location>
        <begin position="327"/>
        <end position="345"/>
    </location>
</feature>
<dbReference type="NCBIfam" id="TIGR00360">
    <property type="entry name" value="ComEC_N-term"/>
    <property type="match status" value="1"/>
</dbReference>
<evidence type="ECO:0000256" key="6">
    <source>
        <dbReference type="SAM" id="Phobius"/>
    </source>
</evidence>
<feature type="domain" description="DUF4131" evidence="8">
    <location>
        <begin position="66"/>
        <end position="213"/>
    </location>
</feature>
<evidence type="ECO:0000259" key="7">
    <source>
        <dbReference type="Pfam" id="PF03772"/>
    </source>
</evidence>
<feature type="transmembrane region" description="Helical" evidence="6">
    <location>
        <begin position="530"/>
        <end position="547"/>
    </location>
</feature>
<evidence type="ECO:0000313" key="10">
    <source>
        <dbReference type="Proteomes" id="UP000077786"/>
    </source>
</evidence>
<comment type="caution">
    <text evidence="9">The sequence shown here is derived from an EMBL/GenBank/DDBJ whole genome shotgun (WGS) entry which is preliminary data.</text>
</comment>
<feature type="transmembrane region" description="Helical" evidence="6">
    <location>
        <begin position="436"/>
        <end position="458"/>
    </location>
</feature>
<feature type="transmembrane region" description="Helical" evidence="6">
    <location>
        <begin position="68"/>
        <end position="85"/>
    </location>
</feature>
<keyword evidence="4 6" id="KW-1133">Transmembrane helix</keyword>
<feature type="transmembrane region" description="Helical" evidence="6">
    <location>
        <begin position="92"/>
        <end position="110"/>
    </location>
</feature>
<gene>
    <name evidence="9" type="ORF">A0123_01470</name>
</gene>
<feature type="transmembrane region" description="Helical" evidence="6">
    <location>
        <begin position="375"/>
        <end position="392"/>
    </location>
</feature>
<evidence type="ECO:0000256" key="1">
    <source>
        <dbReference type="ARBA" id="ARBA00004651"/>
    </source>
</evidence>
<dbReference type="Pfam" id="PF03772">
    <property type="entry name" value="Competence"/>
    <property type="match status" value="1"/>
</dbReference>
<keyword evidence="2" id="KW-1003">Cell membrane</keyword>
<dbReference type="Pfam" id="PF13567">
    <property type="entry name" value="DUF4131"/>
    <property type="match status" value="1"/>
</dbReference>
<dbReference type="GO" id="GO:0005886">
    <property type="term" value="C:plasma membrane"/>
    <property type="evidence" value="ECO:0007669"/>
    <property type="project" value="UniProtKB-SubCell"/>
</dbReference>
<dbReference type="InterPro" id="IPR004477">
    <property type="entry name" value="ComEC_N"/>
</dbReference>
<dbReference type="EMBL" id="LUTU01000006">
    <property type="protein sequence ID" value="OAJ67831.1"/>
    <property type="molecule type" value="Genomic_DNA"/>
</dbReference>
<reference evidence="9 10" key="1">
    <citation type="submission" date="2016-03" db="EMBL/GenBank/DDBJ databases">
        <title>Draft genome sequence of Gluconobacter cerinus strain CECT 9110.</title>
        <authorList>
            <person name="Sainz F."/>
            <person name="Mas A."/>
            <person name="Torija M.J."/>
        </authorList>
    </citation>
    <scope>NUCLEOTIDE SEQUENCE [LARGE SCALE GENOMIC DNA]</scope>
    <source>
        <strain evidence="9 10">CECT 9110</strain>
    </source>
</reference>
<dbReference type="AlphaFoldDB" id="A0A1B6VKT3"/>
<feature type="transmembrane region" description="Helical" evidence="6">
    <location>
        <begin position="502"/>
        <end position="524"/>
    </location>
</feature>
<evidence type="ECO:0000256" key="2">
    <source>
        <dbReference type="ARBA" id="ARBA00022475"/>
    </source>
</evidence>
<dbReference type="PANTHER" id="PTHR30619">
    <property type="entry name" value="DNA INTERNALIZATION/COMPETENCE PROTEIN COMEC/REC2"/>
    <property type="match status" value="1"/>
</dbReference>
<evidence type="ECO:0000256" key="4">
    <source>
        <dbReference type="ARBA" id="ARBA00022989"/>
    </source>
</evidence>
<feature type="transmembrane region" description="Helical" evidence="6">
    <location>
        <begin position="289"/>
        <end position="315"/>
    </location>
</feature>
<dbReference type="Proteomes" id="UP000077786">
    <property type="component" value="Unassembled WGS sequence"/>
</dbReference>
<evidence type="ECO:0000259" key="8">
    <source>
        <dbReference type="Pfam" id="PF13567"/>
    </source>
</evidence>
<keyword evidence="3 6" id="KW-0812">Transmembrane</keyword>
<evidence type="ECO:0000313" key="9">
    <source>
        <dbReference type="EMBL" id="OAJ67831.1"/>
    </source>
</evidence>
<proteinExistence type="predicted"/>
<sequence length="730" mass="77416">MTRPISPADTLLLDEFDTSLDAPASGGFRPSLIERILVEQGRRLFCWLPVAVALGALTYLTLRSEPPLWPASGISGCVAVAVWFWRNRPALLFLFLVLSGFLIGFLDASWQTRRQPPMPSLPTRASVITGQVIALEALPPRPGSDEGGRRIVLAQATFDTPVDAGMAPLKRTLRLKLRDDDPASPLPGSTVQIRAMLRSPSAPSWPGGRDLQREAWFSGSAGSGYALGTLQHVDSADATAGLEGLREAIEARIESVLPGQTGAIAATLLAGEAGGIDASTRQEFAASGLAHLLAVAGLHLGLVMTVVTVSVRALLTAFERLALYWPCREIAAVSGFFAGIGYVLLTGAHLPSVRALGMAALVTLALVTGRRALSIRSLALIALVILLVSPVSVLDVSFQMSFAAVMGLIAGYEVLREPFARLRGEGGSVRVILSHLAALSLTSLLAGLATLPVSMAHFGVFQPWFVLANMLAVPLAAIWIMPAGLLSLLLMPLHAAGLPLIVMGWGIRIIQIIAHTVAMFPFAYAPVPAMPGWGLAALLLGLCWLCLWKGWPRLAGFGPIGVGILSIWMAPHPDLLVSADAGLLALGGDGVLMVGPHGSLENLALQDWERALALPIGSLPPDCMTGLCRVSLKGQTVLLRAKDSLDGVRLPSEQDCQGIRLFVSASPARNACPEVPFIDRFSVWRNGAYAVFLHRGGPELVSDRSWRGSRPWVPAIGSHGMPNLPLAEAE</sequence>
<comment type="subcellular location">
    <subcellularLocation>
        <location evidence="1">Cell membrane</location>
        <topology evidence="1">Multi-pass membrane protein</topology>
    </subcellularLocation>
</comment>
<name>A0A1B6VKT3_9PROT</name>
<dbReference type="InterPro" id="IPR025405">
    <property type="entry name" value="DUF4131"/>
</dbReference>
<dbReference type="PANTHER" id="PTHR30619:SF1">
    <property type="entry name" value="RECOMBINATION PROTEIN 2"/>
    <property type="match status" value="1"/>
</dbReference>
<feature type="transmembrane region" description="Helical" evidence="6">
    <location>
        <begin position="464"/>
        <end position="490"/>
    </location>
</feature>